<proteinExistence type="predicted"/>
<dbReference type="InterPro" id="IPR026906">
    <property type="entry name" value="LRR_5"/>
</dbReference>
<evidence type="ECO:0000313" key="3">
    <source>
        <dbReference type="Proteomes" id="UP001162640"/>
    </source>
</evidence>
<organism evidence="2 3">
    <name type="scientific">Triparma laevis f. inornata</name>
    <dbReference type="NCBI Taxonomy" id="1714386"/>
    <lineage>
        <taxon>Eukaryota</taxon>
        <taxon>Sar</taxon>
        <taxon>Stramenopiles</taxon>
        <taxon>Ochrophyta</taxon>
        <taxon>Bolidophyceae</taxon>
        <taxon>Parmales</taxon>
        <taxon>Triparmaceae</taxon>
        <taxon>Triparma</taxon>
    </lineage>
</organism>
<dbReference type="Proteomes" id="UP001162640">
    <property type="component" value="Unassembled WGS sequence"/>
</dbReference>
<dbReference type="PANTHER" id="PTHR45661">
    <property type="entry name" value="SURFACE ANTIGEN"/>
    <property type="match status" value="1"/>
</dbReference>
<sequence>MSKSLASESKDGNKSREMSEKRGAEDEVNENEEGIIVCPSDESLTISTVVSTVPATTDQFMFTDDFKRLLVDLVQGDMLMTLRLATKAWKRVVDAFIDEGVRSGAMIVHSGKDVSFQDAYARRGRHALLTQVIFLLNITKVGEYEFFYAANLVVVEIPDGVESISESAFDGCESLTTVSFPKTLRSIGKSAFANCSSLENVDLLHTNLQELGSAAFWSCSELKSMTIPDSLRKFPSISYWYEEPFFECFKLVPSYIDVSEIYEDAASEVVAYLRFQQQLAKIERSKQVKEDARARRALQREKTSEKVDQEASAL</sequence>
<reference evidence="3" key="1">
    <citation type="journal article" date="2023" name="Commun. Biol.">
        <title>Genome analysis of Parmales, the sister group of diatoms, reveals the evolutionary specialization of diatoms from phago-mixotrophs to photoautotrophs.</title>
        <authorList>
            <person name="Ban H."/>
            <person name="Sato S."/>
            <person name="Yoshikawa S."/>
            <person name="Yamada K."/>
            <person name="Nakamura Y."/>
            <person name="Ichinomiya M."/>
            <person name="Sato N."/>
            <person name="Blanc-Mathieu R."/>
            <person name="Endo H."/>
            <person name="Kuwata A."/>
            <person name="Ogata H."/>
        </authorList>
    </citation>
    <scope>NUCLEOTIDE SEQUENCE [LARGE SCALE GENOMIC DNA]</scope>
</reference>
<dbReference type="Gene3D" id="3.80.10.10">
    <property type="entry name" value="Ribonuclease Inhibitor"/>
    <property type="match status" value="1"/>
</dbReference>
<dbReference type="SUPFAM" id="SSF52058">
    <property type="entry name" value="L domain-like"/>
    <property type="match status" value="1"/>
</dbReference>
<dbReference type="Pfam" id="PF13306">
    <property type="entry name" value="LRR_5"/>
    <property type="match status" value="1"/>
</dbReference>
<protein>
    <submittedName>
        <fullName evidence="2">Uncharacterized protein</fullName>
    </submittedName>
</protein>
<accession>A0A9W7A9R0</accession>
<evidence type="ECO:0000313" key="2">
    <source>
        <dbReference type="EMBL" id="GMH68616.1"/>
    </source>
</evidence>
<feature type="compositionally biased region" description="Basic and acidic residues" evidence="1">
    <location>
        <begin position="8"/>
        <end position="25"/>
    </location>
</feature>
<dbReference type="AlphaFoldDB" id="A0A9W7A9R0"/>
<feature type="region of interest" description="Disordered" evidence="1">
    <location>
        <begin position="293"/>
        <end position="314"/>
    </location>
</feature>
<comment type="caution">
    <text evidence="2">The sequence shown here is derived from an EMBL/GenBank/DDBJ whole genome shotgun (WGS) entry which is preliminary data.</text>
</comment>
<dbReference type="PANTHER" id="PTHR45661:SF3">
    <property type="entry name" value="IG-LIKE DOMAIN-CONTAINING PROTEIN"/>
    <property type="match status" value="1"/>
</dbReference>
<dbReference type="InterPro" id="IPR053139">
    <property type="entry name" value="Surface_bspA-like"/>
</dbReference>
<dbReference type="InterPro" id="IPR032675">
    <property type="entry name" value="LRR_dom_sf"/>
</dbReference>
<dbReference type="EMBL" id="BLQM01000141">
    <property type="protein sequence ID" value="GMH68616.1"/>
    <property type="molecule type" value="Genomic_DNA"/>
</dbReference>
<name>A0A9W7A9R0_9STRA</name>
<feature type="region of interest" description="Disordered" evidence="1">
    <location>
        <begin position="1"/>
        <end position="33"/>
    </location>
</feature>
<gene>
    <name evidence="2" type="ORF">TL16_g04973</name>
</gene>
<evidence type="ECO:0000256" key="1">
    <source>
        <dbReference type="SAM" id="MobiDB-lite"/>
    </source>
</evidence>